<reference evidence="1" key="2">
    <citation type="journal article" date="2020" name="bioRxiv">
        <title>A rank-normalized archaeal taxonomy based on genome phylogeny resolves widespread incomplete and uneven classifications.</title>
        <authorList>
            <person name="Rinke C."/>
            <person name="Chuvochina M."/>
            <person name="Mussig A.J."/>
            <person name="Chaumeil P.-A."/>
            <person name="Waite D.W."/>
            <person name="Whitman W.B."/>
            <person name="Parks D.H."/>
            <person name="Hugenholtz P."/>
        </authorList>
    </citation>
    <scope>NUCLEOTIDE SEQUENCE</scope>
    <source>
        <strain evidence="1">UBA8839</strain>
    </source>
</reference>
<dbReference type="EMBL" id="NMUF01000045">
    <property type="protein sequence ID" value="RFA96042.1"/>
    <property type="molecule type" value="Genomic_DNA"/>
</dbReference>
<dbReference type="EMBL" id="NMUE01000002">
    <property type="protein sequence ID" value="RFA98295.1"/>
    <property type="molecule type" value="Genomic_DNA"/>
</dbReference>
<dbReference type="OrthoDB" id="26501at2157"/>
<organism evidence="3 5">
    <name type="scientific">Pyrobaculum aerophilum</name>
    <dbReference type="NCBI Taxonomy" id="13773"/>
    <lineage>
        <taxon>Archaea</taxon>
        <taxon>Thermoproteota</taxon>
        <taxon>Thermoprotei</taxon>
        <taxon>Thermoproteales</taxon>
        <taxon>Thermoproteaceae</taxon>
        <taxon>Pyrobaculum</taxon>
    </lineage>
</organism>
<dbReference type="RefSeq" id="WP_011008912.1">
    <property type="nucleotide sequence ID" value="NZ_DAIOPL010000054.1"/>
</dbReference>
<protein>
    <submittedName>
        <fullName evidence="3">Fis family transcriptional regulator</fullName>
    </submittedName>
</protein>
<evidence type="ECO:0000313" key="5">
    <source>
        <dbReference type="Proteomes" id="UP000257123"/>
    </source>
</evidence>
<evidence type="ECO:0000313" key="3">
    <source>
        <dbReference type="EMBL" id="RFA98295.1"/>
    </source>
</evidence>
<accession>A0A371R3C1</accession>
<dbReference type="AlphaFoldDB" id="A0A371R3C1"/>
<proteinExistence type="predicted"/>
<evidence type="ECO:0000313" key="2">
    <source>
        <dbReference type="EMBL" id="RFA96042.1"/>
    </source>
</evidence>
<dbReference type="EMBL" id="DUJP01000028">
    <property type="protein sequence ID" value="HII47300.1"/>
    <property type="molecule type" value="Genomic_DNA"/>
</dbReference>
<evidence type="ECO:0000313" key="4">
    <source>
        <dbReference type="Proteomes" id="UP000256877"/>
    </source>
</evidence>
<dbReference type="GeneID" id="1463605"/>
<dbReference type="OMA" id="VRFYYRD"/>
<gene>
    <name evidence="3" type="ORF">CGL51_01040</name>
    <name evidence="2" type="ORF">CGL52_11755</name>
    <name evidence="1" type="ORF">HA333_07615</name>
</gene>
<dbReference type="Proteomes" id="UP000651120">
    <property type="component" value="Unassembled WGS sequence"/>
</dbReference>
<comment type="caution">
    <text evidence="3">The sequence shown here is derived from an EMBL/GenBank/DDBJ whole genome shotgun (WGS) entry which is preliminary data.</text>
</comment>
<dbReference type="Proteomes" id="UP000256877">
    <property type="component" value="Unassembled WGS sequence"/>
</dbReference>
<reference evidence="4 5" key="1">
    <citation type="submission" date="2017-07" db="EMBL/GenBank/DDBJ databases">
        <title>Draft genome sequence of aerobic hyperthermophilic archaea, Pyrobaculum aerophilum YKB31 and YKB32.</title>
        <authorList>
            <person name="Mochizuki T."/>
            <person name="Berliner A.J."/>
            <person name="Yoshida-Takashima Y."/>
            <person name="Takaki Y."/>
            <person name="Nunoura T."/>
            <person name="Takai K."/>
        </authorList>
    </citation>
    <scope>NUCLEOTIDE SEQUENCE [LARGE SCALE GENOMIC DNA]</scope>
    <source>
        <strain evidence="3 5">YKB31</strain>
        <strain evidence="2 4">YKB32</strain>
    </source>
</reference>
<dbReference type="Proteomes" id="UP000257123">
    <property type="component" value="Unassembled WGS sequence"/>
</dbReference>
<evidence type="ECO:0000313" key="1">
    <source>
        <dbReference type="EMBL" id="HII47300.1"/>
    </source>
</evidence>
<sequence length="87" mass="9776">MLLRRVLKMARTLGAFTEGQAAYYLGMSPGEAREKLDKFVANGLLKAVDIAGMRFYYRDPVEAAEVILNSLDVFALPPEERKKLLNL</sequence>
<name>A0A371R3C1_9CREN</name>